<dbReference type="Gene3D" id="3.40.50.10540">
    <property type="entry name" value="Crotonobetainyl-coa:carnitine coa-transferase, domain 1"/>
    <property type="match status" value="1"/>
</dbReference>
<gene>
    <name evidence="1" type="ORF">EET67_08695</name>
</gene>
<dbReference type="InterPro" id="IPR050509">
    <property type="entry name" value="CoA-transferase_III"/>
</dbReference>
<organism evidence="1 2">
    <name type="scientific">Borborobacter arsenicus</name>
    <dbReference type="NCBI Taxonomy" id="1851146"/>
    <lineage>
        <taxon>Bacteria</taxon>
        <taxon>Pseudomonadati</taxon>
        <taxon>Pseudomonadota</taxon>
        <taxon>Alphaproteobacteria</taxon>
        <taxon>Hyphomicrobiales</taxon>
        <taxon>Phyllobacteriaceae</taxon>
        <taxon>Borborobacter</taxon>
    </lineage>
</organism>
<dbReference type="InterPro" id="IPR023606">
    <property type="entry name" value="CoA-Trfase_III_dom_1_sf"/>
</dbReference>
<proteinExistence type="predicted"/>
<accession>A0A432V7P4</accession>
<dbReference type="OrthoDB" id="7208981at2"/>
<dbReference type="EMBL" id="RKST01000007">
    <property type="protein sequence ID" value="RUM98175.1"/>
    <property type="molecule type" value="Genomic_DNA"/>
</dbReference>
<dbReference type="RefSeq" id="WP_128626555.1">
    <property type="nucleotide sequence ID" value="NZ_RKST01000007.1"/>
</dbReference>
<keyword evidence="2" id="KW-1185">Reference proteome</keyword>
<name>A0A432V7P4_9HYPH</name>
<dbReference type="InterPro" id="IPR003673">
    <property type="entry name" value="CoA-Trfase_fam_III"/>
</dbReference>
<evidence type="ECO:0000313" key="1">
    <source>
        <dbReference type="EMBL" id="RUM98175.1"/>
    </source>
</evidence>
<dbReference type="GO" id="GO:0016740">
    <property type="term" value="F:transferase activity"/>
    <property type="evidence" value="ECO:0007669"/>
    <property type="project" value="UniProtKB-KW"/>
</dbReference>
<protein>
    <submittedName>
        <fullName evidence="1">CoA transferase</fullName>
    </submittedName>
</protein>
<reference evidence="1 2" key="1">
    <citation type="submission" date="2018-11" db="EMBL/GenBank/DDBJ databases">
        <title>Pseudaminobacter arsenicus sp. nov., an arsenic-resistant bacterium isolated from arsenic-rich aquifers.</title>
        <authorList>
            <person name="Mu Y."/>
        </authorList>
    </citation>
    <scope>NUCLEOTIDE SEQUENCE [LARGE SCALE GENOMIC DNA]</scope>
    <source>
        <strain evidence="1 2">CB3</strain>
    </source>
</reference>
<comment type="caution">
    <text evidence="1">The sequence shown here is derived from an EMBL/GenBank/DDBJ whole genome shotgun (WGS) entry which is preliminary data.</text>
</comment>
<dbReference type="InterPro" id="IPR044855">
    <property type="entry name" value="CoA-Trfase_III_dom3_sf"/>
</dbReference>
<keyword evidence="1" id="KW-0808">Transferase</keyword>
<evidence type="ECO:0000313" key="2">
    <source>
        <dbReference type="Proteomes" id="UP000281647"/>
    </source>
</evidence>
<dbReference type="Gene3D" id="3.30.1540.10">
    <property type="entry name" value="formyl-coa transferase, domain 3"/>
    <property type="match status" value="1"/>
</dbReference>
<dbReference type="Proteomes" id="UP000281647">
    <property type="component" value="Unassembled WGS sequence"/>
</dbReference>
<dbReference type="SUPFAM" id="SSF89796">
    <property type="entry name" value="CoA-transferase family III (CaiB/BaiF)"/>
    <property type="match status" value="1"/>
</dbReference>
<dbReference type="AlphaFoldDB" id="A0A432V7P4"/>
<dbReference type="Pfam" id="PF02515">
    <property type="entry name" value="CoA_transf_3"/>
    <property type="match status" value="1"/>
</dbReference>
<dbReference type="PANTHER" id="PTHR48228:SF5">
    <property type="entry name" value="ALPHA-METHYLACYL-COA RACEMASE"/>
    <property type="match status" value="1"/>
</dbReference>
<sequence length="373" mass="40627">MTDSPKLPLAGLRILSMAEQYPGPLATMVLGDLGADVIQVERPGSGDPSRFLTGFYEALNRGKRSVALDIRDPAQKKELLDLVATADVFIEGFRPGKLEKQGLGYAALSALNPRLIYCSISGYGQTGPYRDRPAHDLSLQGVGGALEERLDGAVTGQPPALLLGDNASGLFAVIGILSALQARERTGRGSYVDVAMSDSVTALLTPFVGMVGQQDVPPPQAEPAYDIFCCADGKWITLSIAHEDAYWDRLCLDLGLADLAGMKRSARVAERTVLRDRIAATIATRSREEWERIMDASGQMWGPVNRLADLQHDRQLQARGMLQELTRADGVKQWVVRQPIRFSEYGIAELVRAPRLDEHRGARFAGTKKADND</sequence>
<dbReference type="PANTHER" id="PTHR48228">
    <property type="entry name" value="SUCCINYL-COA--D-CITRAMALATE COA-TRANSFERASE"/>
    <property type="match status" value="1"/>
</dbReference>